<sequence length="359" mass="41153">MGCCQSTEDIEGRQRSDEIDSQLKRDRMNMKSEIKMLLLGAGESGKSTILKQMKLIHDGGYTTEERESFKEVIFSNTIQSMRVTLEAMEMMGLQFQRSENYGYKLAVMDAPAQIDGTRLESQLADAIYSLWADPAIKQTVARANEFQLNDSARYYFDSIERIGHHNYLPTDQDVLRSRVKTTGITETTFVIKNLTYRMFDVGGQRSERKKWIHCFENVTAIIFLIAISEYDQVLIEDETVVKSHARSSYAIRLNLSVQRETSTQSVRPLFPRLQSKYLSPLIAPPWRRVFDILSSDQGPDTYDAASEYILKRFVSLNQSSTKQVYTHFTCATDTQQIKFVMDAVNDIIVHNNLRDVGLL</sequence>
<evidence type="ECO:0000256" key="7">
    <source>
        <dbReference type="ARBA" id="ARBA00023224"/>
    </source>
</evidence>
<feature type="binding site" evidence="10">
    <location>
        <position position="181"/>
    </location>
    <ligand>
        <name>Mg(2+)</name>
        <dbReference type="ChEBI" id="CHEBI:18420"/>
    </ligand>
</feature>
<dbReference type="InterPro" id="IPR027417">
    <property type="entry name" value="P-loop_NTPase"/>
</dbReference>
<feature type="binding site" evidence="9">
    <location>
        <position position="331"/>
    </location>
    <ligand>
        <name>GTP</name>
        <dbReference type="ChEBI" id="CHEBI:37565"/>
    </ligand>
</feature>
<keyword evidence="7" id="KW-0807">Transducer</keyword>
<dbReference type="PROSITE" id="PS51882">
    <property type="entry name" value="G_ALPHA"/>
    <property type="match status" value="1"/>
</dbReference>
<dbReference type="GO" id="GO:0031683">
    <property type="term" value="F:G-protein beta/gamma-subunit complex binding"/>
    <property type="evidence" value="ECO:0007669"/>
    <property type="project" value="InterPro"/>
</dbReference>
<dbReference type="FunFam" id="3.40.50.300:FF:003800">
    <property type="entry name" value="Guanine nucleotide-binding protein G(k) subunit alpha"/>
    <property type="match status" value="1"/>
</dbReference>
<dbReference type="SUPFAM" id="SSF52540">
    <property type="entry name" value="P-loop containing nucleoside triphosphate hydrolases"/>
    <property type="match status" value="1"/>
</dbReference>
<dbReference type="PRINTS" id="PR01241">
    <property type="entry name" value="GPROTEINAFNG"/>
</dbReference>
<dbReference type="GO" id="GO:0001664">
    <property type="term" value="F:G protein-coupled receptor binding"/>
    <property type="evidence" value="ECO:0007669"/>
    <property type="project" value="InterPro"/>
</dbReference>
<dbReference type="GO" id="GO:0005525">
    <property type="term" value="F:GTP binding"/>
    <property type="evidence" value="ECO:0007669"/>
    <property type="project" value="UniProtKB-KW"/>
</dbReference>
<name>A0A8H7PUA4_MORIS</name>
<keyword evidence="2 10" id="KW-0479">Metal-binding</keyword>
<evidence type="ECO:0000256" key="3">
    <source>
        <dbReference type="ARBA" id="ARBA00022741"/>
    </source>
</evidence>
<dbReference type="InterPro" id="IPR002975">
    <property type="entry name" value="Fungi_Gprotein_alpha"/>
</dbReference>
<evidence type="ECO:0000313" key="11">
    <source>
        <dbReference type="EMBL" id="KAG2179983.1"/>
    </source>
</evidence>
<keyword evidence="3 9" id="KW-0547">Nucleotide-binding</keyword>
<gene>
    <name evidence="11" type="ORF">INT43_003770</name>
</gene>
<dbReference type="GO" id="GO:0000750">
    <property type="term" value="P:pheromone-dependent signal transduction involved in conjugation with cellular fusion"/>
    <property type="evidence" value="ECO:0007669"/>
    <property type="project" value="TreeGrafter"/>
</dbReference>
<dbReference type="GO" id="GO:0003924">
    <property type="term" value="F:GTPase activity"/>
    <property type="evidence" value="ECO:0007669"/>
    <property type="project" value="InterPro"/>
</dbReference>
<protein>
    <submittedName>
        <fullName evidence="11">Uncharacterized protein</fullName>
    </submittedName>
</protein>
<dbReference type="GO" id="GO:0032502">
    <property type="term" value="P:developmental process"/>
    <property type="evidence" value="ECO:0007669"/>
    <property type="project" value="UniProtKB-ARBA"/>
</dbReference>
<dbReference type="GO" id="GO:0046872">
    <property type="term" value="F:metal ion binding"/>
    <property type="evidence" value="ECO:0007669"/>
    <property type="project" value="UniProtKB-KW"/>
</dbReference>
<keyword evidence="4 10" id="KW-0460">Magnesium</keyword>
<keyword evidence="12" id="KW-1185">Reference proteome</keyword>
<evidence type="ECO:0000256" key="9">
    <source>
        <dbReference type="PIRSR" id="PIRSR601019-1"/>
    </source>
</evidence>
<dbReference type="AlphaFoldDB" id="A0A8H7PUA4"/>
<feature type="binding site" evidence="9">
    <location>
        <begin position="175"/>
        <end position="181"/>
    </location>
    <ligand>
        <name>GTP</name>
        <dbReference type="ChEBI" id="CHEBI:37565"/>
    </ligand>
</feature>
<dbReference type="FunFam" id="3.40.50.300:FF:000692">
    <property type="entry name" value="Guanine nucleotide-binding protein subunit alpha"/>
    <property type="match status" value="1"/>
</dbReference>
<dbReference type="Pfam" id="PF00503">
    <property type="entry name" value="G-alpha"/>
    <property type="match status" value="1"/>
</dbReference>
<keyword evidence="1" id="KW-0519">Myristate</keyword>
<comment type="caution">
    <text evidence="11">The sequence shown here is derived from an EMBL/GenBank/DDBJ whole genome shotgun (WGS) entry which is preliminary data.</text>
</comment>
<dbReference type="GO" id="GO:0007186">
    <property type="term" value="P:G protein-coupled receptor signaling pathway"/>
    <property type="evidence" value="ECO:0007669"/>
    <property type="project" value="InterPro"/>
</dbReference>
<evidence type="ECO:0000256" key="4">
    <source>
        <dbReference type="ARBA" id="ARBA00022842"/>
    </source>
</evidence>
<organism evidence="11 12">
    <name type="scientific">Mortierella isabellina</name>
    <name type="common">Filamentous fungus</name>
    <name type="synonym">Umbelopsis isabellina</name>
    <dbReference type="NCBI Taxonomy" id="91625"/>
    <lineage>
        <taxon>Eukaryota</taxon>
        <taxon>Fungi</taxon>
        <taxon>Fungi incertae sedis</taxon>
        <taxon>Mucoromycota</taxon>
        <taxon>Mucoromycotina</taxon>
        <taxon>Umbelopsidomycetes</taxon>
        <taxon>Umbelopsidales</taxon>
        <taxon>Umbelopsidaceae</taxon>
        <taxon>Umbelopsis</taxon>
    </lineage>
</organism>
<feature type="binding site" evidence="9">
    <location>
        <begin position="200"/>
        <end position="204"/>
    </location>
    <ligand>
        <name>GTP</name>
        <dbReference type="ChEBI" id="CHEBI:37565"/>
    </ligand>
</feature>
<dbReference type="SUPFAM" id="SSF47895">
    <property type="entry name" value="Transducin (alpha subunit), insertion domain"/>
    <property type="match status" value="1"/>
</dbReference>
<evidence type="ECO:0000256" key="10">
    <source>
        <dbReference type="PIRSR" id="PIRSR601019-2"/>
    </source>
</evidence>
<evidence type="ECO:0000256" key="1">
    <source>
        <dbReference type="ARBA" id="ARBA00022707"/>
    </source>
</evidence>
<dbReference type="Proteomes" id="UP000654370">
    <property type="component" value="Unassembled WGS sequence"/>
</dbReference>
<evidence type="ECO:0000256" key="2">
    <source>
        <dbReference type="ARBA" id="ARBA00022723"/>
    </source>
</evidence>
<dbReference type="PANTHER" id="PTHR10218:SF302">
    <property type="entry name" value="GUANINE NUCLEOTIDE-BINDING PROTEIN ALPHA-5 SUBUNIT"/>
    <property type="match status" value="1"/>
</dbReference>
<feature type="binding site" evidence="10">
    <location>
        <position position="47"/>
    </location>
    <ligand>
        <name>Mg(2+)</name>
        <dbReference type="ChEBI" id="CHEBI:18420"/>
    </ligand>
</feature>
<dbReference type="FunFam" id="1.10.400.10:FF:000007">
    <property type="entry name" value="Guanine nucleotide-binding protein subunit alpha"/>
    <property type="match status" value="1"/>
</dbReference>
<evidence type="ECO:0000313" key="12">
    <source>
        <dbReference type="Proteomes" id="UP000654370"/>
    </source>
</evidence>
<dbReference type="EMBL" id="JAEPQZ010000006">
    <property type="protein sequence ID" value="KAG2179983.1"/>
    <property type="molecule type" value="Genomic_DNA"/>
</dbReference>
<dbReference type="Gene3D" id="3.40.50.300">
    <property type="entry name" value="P-loop containing nucleotide triphosphate hydrolases"/>
    <property type="match status" value="1"/>
</dbReference>
<feature type="binding site" evidence="9">
    <location>
        <begin position="150"/>
        <end position="151"/>
    </location>
    <ligand>
        <name>GTP</name>
        <dbReference type="ChEBI" id="CHEBI:37565"/>
    </ligand>
</feature>
<dbReference type="InterPro" id="IPR001019">
    <property type="entry name" value="Gprotein_alpha_su"/>
</dbReference>
<evidence type="ECO:0000256" key="5">
    <source>
        <dbReference type="ARBA" id="ARBA00023134"/>
    </source>
</evidence>
<dbReference type="GO" id="GO:0005737">
    <property type="term" value="C:cytoplasm"/>
    <property type="evidence" value="ECO:0007669"/>
    <property type="project" value="TreeGrafter"/>
</dbReference>
<keyword evidence="6" id="KW-0564">Palmitate</keyword>
<keyword evidence="8" id="KW-0449">Lipoprotein</keyword>
<dbReference type="OrthoDB" id="5817230at2759"/>
<accession>A0A8H7PUA4</accession>
<dbReference type="CDD" id="cd00066">
    <property type="entry name" value="G-alpha"/>
    <property type="match status" value="1"/>
</dbReference>
<dbReference type="GO" id="GO:0005834">
    <property type="term" value="C:heterotrimeric G-protein complex"/>
    <property type="evidence" value="ECO:0007669"/>
    <property type="project" value="InterPro"/>
</dbReference>
<proteinExistence type="predicted"/>
<dbReference type="Gene3D" id="1.10.400.10">
    <property type="entry name" value="GI Alpha 1, domain 2-like"/>
    <property type="match status" value="1"/>
</dbReference>
<dbReference type="InterPro" id="IPR011025">
    <property type="entry name" value="GproteinA_insert"/>
</dbReference>
<evidence type="ECO:0000256" key="6">
    <source>
        <dbReference type="ARBA" id="ARBA00023139"/>
    </source>
</evidence>
<keyword evidence="5 9" id="KW-0342">GTP-binding</keyword>
<reference evidence="11" key="1">
    <citation type="submission" date="2020-12" db="EMBL/GenBank/DDBJ databases">
        <title>Metabolic potential, ecology and presence of endohyphal bacteria is reflected in genomic diversity of Mucoromycotina.</title>
        <authorList>
            <person name="Muszewska A."/>
            <person name="Okrasinska A."/>
            <person name="Steczkiewicz K."/>
            <person name="Drgas O."/>
            <person name="Orlowska M."/>
            <person name="Perlinska-Lenart U."/>
            <person name="Aleksandrzak-Piekarczyk T."/>
            <person name="Szatraj K."/>
            <person name="Zielenkiewicz U."/>
            <person name="Pilsyk S."/>
            <person name="Malc E."/>
            <person name="Mieczkowski P."/>
            <person name="Kruszewska J.S."/>
            <person name="Biernat P."/>
            <person name="Pawlowska J."/>
        </authorList>
    </citation>
    <scope>NUCLEOTIDE SEQUENCE</scope>
    <source>
        <strain evidence="11">WA0000067209</strain>
    </source>
</reference>
<dbReference type="SMART" id="SM00275">
    <property type="entry name" value="G_alpha"/>
    <property type="match status" value="1"/>
</dbReference>
<dbReference type="PANTHER" id="PTHR10218">
    <property type="entry name" value="GTP-BINDING PROTEIN ALPHA SUBUNIT"/>
    <property type="match status" value="1"/>
</dbReference>
<evidence type="ECO:0000256" key="8">
    <source>
        <dbReference type="ARBA" id="ARBA00023288"/>
    </source>
</evidence>
<feature type="binding site" evidence="9">
    <location>
        <begin position="43"/>
        <end position="48"/>
    </location>
    <ligand>
        <name>GTP</name>
        <dbReference type="ChEBI" id="CHEBI:37565"/>
    </ligand>
</feature>
<dbReference type="PRINTS" id="PR00318">
    <property type="entry name" value="GPROTEINA"/>
</dbReference>